<keyword evidence="1" id="KW-0732">Signal</keyword>
<feature type="domain" description="Amidohydrolase-related" evidence="2">
    <location>
        <begin position="138"/>
        <end position="317"/>
    </location>
</feature>
<proteinExistence type="predicted"/>
<dbReference type="InterPro" id="IPR032466">
    <property type="entry name" value="Metal_Hydrolase"/>
</dbReference>
<reference evidence="3" key="1">
    <citation type="submission" date="2021-07" db="EMBL/GenBank/DDBJ databases">
        <title>New genus and species of the family Alcaligenaceae.</title>
        <authorList>
            <person name="Hahn M.W."/>
        </authorList>
    </citation>
    <scope>NUCLEOTIDE SEQUENCE</scope>
    <source>
        <strain evidence="3">LF4-65</strain>
    </source>
</reference>
<dbReference type="Gene3D" id="3.20.20.140">
    <property type="entry name" value="Metal-dependent hydrolases"/>
    <property type="match status" value="1"/>
</dbReference>
<gene>
    <name evidence="3" type="ORF">KZZ10_07365</name>
</gene>
<comment type="caution">
    <text evidence="3">The sequence shown here is derived from an EMBL/GenBank/DDBJ whole genome shotgun (WGS) entry which is preliminary data.</text>
</comment>
<protein>
    <submittedName>
        <fullName evidence="3">Amidohydrolase</fullName>
    </submittedName>
</protein>
<dbReference type="InterPro" id="IPR006680">
    <property type="entry name" value="Amidohydro-rel"/>
</dbReference>
<keyword evidence="4" id="KW-1185">Reference proteome</keyword>
<organism evidence="3 4">
    <name type="scientific">Zwartia hollandica</name>
    <dbReference type="NCBI Taxonomy" id="324606"/>
    <lineage>
        <taxon>Bacteria</taxon>
        <taxon>Pseudomonadati</taxon>
        <taxon>Pseudomonadota</taxon>
        <taxon>Betaproteobacteria</taxon>
        <taxon>Burkholderiales</taxon>
        <taxon>Alcaligenaceae</taxon>
        <taxon>Zwartia</taxon>
    </lineage>
</organism>
<dbReference type="Proteomes" id="UP000739565">
    <property type="component" value="Unassembled WGS sequence"/>
</dbReference>
<dbReference type="EMBL" id="JAHXRI010000006">
    <property type="protein sequence ID" value="MBZ1350462.1"/>
    <property type="molecule type" value="Genomic_DNA"/>
</dbReference>
<sequence length="321" mass="36170">MTRSFFRAIAMVFITCAAATGLAQTLDPKSVELAKTVPIADIHMHTYSRNGPSTAEVVERMTANNIRWGGGVGDLRIDIADALRGRHIPAAGQREFAESFIRQGASALIETENVYFRDLFRDAHDMFAKGTIKGFGELHTNNENSGPQPFRRKIKTDNPVIRKFYTIANEFGGFVQLHTQHNAEFTEDILRLSEDFPNTTTILSHCLPHGQPEDLANLFKQRKNIMCEMSATGELHNRLARVNRPGRAYSANGLRPKWKALIEEFPDRIMLGSDTCCGWDAHYGEAITEIRTNLLPYLRFDVIEQVAYKNALRVFKLDAGR</sequence>
<dbReference type="Pfam" id="PF04909">
    <property type="entry name" value="Amidohydro_2"/>
    <property type="match status" value="1"/>
</dbReference>
<feature type="signal peptide" evidence="1">
    <location>
        <begin position="1"/>
        <end position="23"/>
    </location>
</feature>
<evidence type="ECO:0000313" key="3">
    <source>
        <dbReference type="EMBL" id="MBZ1350462.1"/>
    </source>
</evidence>
<dbReference type="SUPFAM" id="SSF51556">
    <property type="entry name" value="Metallo-dependent hydrolases"/>
    <property type="match status" value="1"/>
</dbReference>
<feature type="chain" id="PRO_5037397291" evidence="1">
    <location>
        <begin position="24"/>
        <end position="321"/>
    </location>
</feature>
<evidence type="ECO:0000313" key="4">
    <source>
        <dbReference type="Proteomes" id="UP000739565"/>
    </source>
</evidence>
<dbReference type="AlphaFoldDB" id="A0A953N7R3"/>
<accession>A0A953N7R3</accession>
<dbReference type="GO" id="GO:0016787">
    <property type="term" value="F:hydrolase activity"/>
    <property type="evidence" value="ECO:0007669"/>
    <property type="project" value="InterPro"/>
</dbReference>
<evidence type="ECO:0000256" key="1">
    <source>
        <dbReference type="SAM" id="SignalP"/>
    </source>
</evidence>
<name>A0A953N7R3_9BURK</name>
<dbReference type="RefSeq" id="WP_259660838.1">
    <property type="nucleotide sequence ID" value="NZ_JAHXRI010000006.1"/>
</dbReference>
<evidence type="ECO:0000259" key="2">
    <source>
        <dbReference type="Pfam" id="PF04909"/>
    </source>
</evidence>